<comment type="catalytic activity">
    <reaction evidence="15">
        <text>Exonucleolytic cleavage (in the presence of ATP) in either 5'- to 3'- or 3'- to 5'-direction to yield 5'-phosphooligonucleotides.</text>
        <dbReference type="EC" id="3.1.11.5"/>
    </reaction>
</comment>
<dbReference type="EC" id="3.1.11.5" evidence="15"/>
<keyword evidence="3 15" id="KW-0547">Nucleotide-binding</keyword>
<keyword evidence="20" id="KW-1185">Reference proteome</keyword>
<dbReference type="RefSeq" id="WP_408632332.1">
    <property type="nucleotide sequence ID" value="NZ_CBCSKE010000047.1"/>
</dbReference>
<dbReference type="Pfam" id="PF12705">
    <property type="entry name" value="PDDEXK_1"/>
    <property type="match status" value="1"/>
</dbReference>
<dbReference type="Proteomes" id="UP000269998">
    <property type="component" value="Chromosome"/>
</dbReference>
<accession>A0A3S4BCB7</accession>
<evidence type="ECO:0000256" key="2">
    <source>
        <dbReference type="ARBA" id="ARBA00022723"/>
    </source>
</evidence>
<evidence type="ECO:0000256" key="3">
    <source>
        <dbReference type="ARBA" id="ARBA00022741"/>
    </source>
</evidence>
<comment type="domain">
    <text evidence="15">The C-terminal domain has nuclease activity and interacts with RecD. It interacts with RecA, facilitating its loading onto ssDNA.</text>
</comment>
<dbReference type="InterPro" id="IPR000212">
    <property type="entry name" value="DNA_helicase_UvrD/REP"/>
</dbReference>
<keyword evidence="10 15" id="KW-0238">DNA-binding</keyword>
<dbReference type="AlphaFoldDB" id="A0A3S4BCB7"/>
<keyword evidence="4 15" id="KW-0227">DNA damage</keyword>
<comment type="subunit">
    <text evidence="15">Heterotrimer of RecB, RecC and RecD. All subunits contribute to DNA-binding. Interacts with RecA.</text>
</comment>
<dbReference type="Gene3D" id="3.40.50.300">
    <property type="entry name" value="P-loop containing nucleotide triphosphate hydrolases"/>
    <property type="match status" value="2"/>
</dbReference>
<feature type="binding site" evidence="15">
    <location>
        <position position="975"/>
    </location>
    <ligand>
        <name>Mg(2+)</name>
        <dbReference type="ChEBI" id="CHEBI:18420"/>
    </ligand>
</feature>
<evidence type="ECO:0000256" key="9">
    <source>
        <dbReference type="ARBA" id="ARBA00022842"/>
    </source>
</evidence>
<evidence type="ECO:0000259" key="18">
    <source>
        <dbReference type="PROSITE" id="PS51217"/>
    </source>
</evidence>
<dbReference type="GO" id="GO:0043138">
    <property type="term" value="F:3'-5' DNA helicase activity"/>
    <property type="evidence" value="ECO:0007669"/>
    <property type="project" value="UniProtKB-UniRule"/>
</dbReference>
<dbReference type="PANTHER" id="PTHR11070">
    <property type="entry name" value="UVRD / RECB / PCRA DNA HELICASE FAMILY MEMBER"/>
    <property type="match status" value="1"/>
</dbReference>
<gene>
    <name evidence="15 19" type="primary">recB</name>
    <name evidence="19" type="ORF">MB901379_00816</name>
</gene>
<dbReference type="Pfam" id="PF13361">
    <property type="entry name" value="UvrD_C"/>
    <property type="match status" value="1"/>
</dbReference>
<feature type="domain" description="UvrD-like helicase ATP-binding" evidence="17">
    <location>
        <begin position="1"/>
        <end position="327"/>
    </location>
</feature>
<evidence type="ECO:0000256" key="5">
    <source>
        <dbReference type="ARBA" id="ARBA00022801"/>
    </source>
</evidence>
<feature type="binding site" evidence="15">
    <location>
        <position position="989"/>
    </location>
    <ligand>
        <name>Mg(2+)</name>
        <dbReference type="ChEBI" id="CHEBI:18420"/>
    </ligand>
</feature>
<dbReference type="Gene3D" id="1.10.486.10">
    <property type="entry name" value="PCRA, domain 4"/>
    <property type="match status" value="1"/>
</dbReference>
<dbReference type="Pfam" id="PF00580">
    <property type="entry name" value="UvrD-helicase"/>
    <property type="match status" value="1"/>
</dbReference>
<evidence type="ECO:0000259" key="17">
    <source>
        <dbReference type="PROSITE" id="PS51198"/>
    </source>
</evidence>
<dbReference type="InterPro" id="IPR014016">
    <property type="entry name" value="UvrD-like_ATP-bd"/>
</dbReference>
<dbReference type="CDD" id="cd22352">
    <property type="entry name" value="RecB_C-like"/>
    <property type="match status" value="1"/>
</dbReference>
<dbReference type="NCBIfam" id="TIGR00609">
    <property type="entry name" value="recB"/>
    <property type="match status" value="1"/>
</dbReference>
<evidence type="ECO:0000256" key="8">
    <source>
        <dbReference type="ARBA" id="ARBA00022840"/>
    </source>
</evidence>
<evidence type="ECO:0000256" key="10">
    <source>
        <dbReference type="ARBA" id="ARBA00023125"/>
    </source>
</evidence>
<keyword evidence="6 15" id="KW-0347">Helicase</keyword>
<feature type="domain" description="UvrD-like helicase C-terminal" evidence="18">
    <location>
        <begin position="356"/>
        <end position="614"/>
    </location>
</feature>
<dbReference type="GO" id="GO:0005524">
    <property type="term" value="F:ATP binding"/>
    <property type="evidence" value="ECO:0007669"/>
    <property type="project" value="UniProtKB-UniRule"/>
</dbReference>
<evidence type="ECO:0000256" key="4">
    <source>
        <dbReference type="ARBA" id="ARBA00022763"/>
    </source>
</evidence>
<feature type="binding site" evidence="16">
    <location>
        <begin position="22"/>
        <end position="29"/>
    </location>
    <ligand>
        <name>ATP</name>
        <dbReference type="ChEBI" id="CHEBI:30616"/>
    </ligand>
</feature>
<evidence type="ECO:0000256" key="15">
    <source>
        <dbReference type="HAMAP-Rule" id="MF_01485"/>
    </source>
</evidence>
<evidence type="ECO:0000256" key="13">
    <source>
        <dbReference type="ARBA" id="ARBA00034617"/>
    </source>
</evidence>
<keyword evidence="1 15" id="KW-0540">Nuclease</keyword>
<feature type="active site" description="For nuclease activity" evidence="15">
    <location>
        <position position="989"/>
    </location>
</feature>
<evidence type="ECO:0000256" key="1">
    <source>
        <dbReference type="ARBA" id="ARBA00022722"/>
    </source>
</evidence>
<dbReference type="GO" id="GO:0008854">
    <property type="term" value="F:exodeoxyribonuclease V activity"/>
    <property type="evidence" value="ECO:0007669"/>
    <property type="project" value="UniProtKB-EC"/>
</dbReference>
<keyword evidence="8 15" id="KW-0067">ATP-binding</keyword>
<dbReference type="GO" id="GO:0016887">
    <property type="term" value="F:ATP hydrolysis activity"/>
    <property type="evidence" value="ECO:0007669"/>
    <property type="project" value="RHEA"/>
</dbReference>
<dbReference type="InterPro" id="IPR038726">
    <property type="entry name" value="PDDEXK_AddAB-type"/>
</dbReference>
<dbReference type="GO" id="GO:0003677">
    <property type="term" value="F:DNA binding"/>
    <property type="evidence" value="ECO:0007669"/>
    <property type="project" value="UniProtKB-UniRule"/>
</dbReference>
<dbReference type="PANTHER" id="PTHR11070:SF23">
    <property type="entry name" value="RECBCD ENZYME SUBUNIT RECB"/>
    <property type="match status" value="1"/>
</dbReference>
<evidence type="ECO:0000256" key="12">
    <source>
        <dbReference type="ARBA" id="ARBA00023235"/>
    </source>
</evidence>
<dbReference type="GO" id="GO:0000287">
    <property type="term" value="F:magnesium ion binding"/>
    <property type="evidence" value="ECO:0007669"/>
    <property type="project" value="UniProtKB-UniRule"/>
</dbReference>
<dbReference type="PROSITE" id="PS51217">
    <property type="entry name" value="UVRD_HELICASE_CTER"/>
    <property type="match status" value="1"/>
</dbReference>
<comment type="miscellaneous">
    <text evidence="15">In the RecBCD complex, RecB has a slow 3'-5' helicase, an exonuclease activity and loads RecA onto ssDNA, RecD has a fast 5'-3' helicase activity, while RecC stimulates the ATPase and processivity of the RecB helicase and contributes to recognition of the Chi site.</text>
</comment>
<keyword evidence="9 15" id="KW-0460">Magnesium</keyword>
<evidence type="ECO:0000313" key="20">
    <source>
        <dbReference type="Proteomes" id="UP000269998"/>
    </source>
</evidence>
<keyword evidence="11 15" id="KW-0234">DNA repair</keyword>
<evidence type="ECO:0000313" key="19">
    <source>
        <dbReference type="EMBL" id="VDM87280.1"/>
    </source>
</evidence>
<name>A0A3S4BCB7_9MYCO</name>
<dbReference type="HAMAP" id="MF_01485">
    <property type="entry name" value="RecB"/>
    <property type="match status" value="1"/>
</dbReference>
<comment type="catalytic activity">
    <reaction evidence="14 15">
        <text>ATP + H2O = ADP + phosphate + H(+)</text>
        <dbReference type="Rhea" id="RHEA:13065"/>
        <dbReference type="ChEBI" id="CHEBI:15377"/>
        <dbReference type="ChEBI" id="CHEBI:15378"/>
        <dbReference type="ChEBI" id="CHEBI:30616"/>
        <dbReference type="ChEBI" id="CHEBI:43474"/>
        <dbReference type="ChEBI" id="CHEBI:456216"/>
        <dbReference type="EC" id="5.6.2.4"/>
    </reaction>
</comment>
<feature type="binding site" evidence="15">
    <location>
        <position position="842"/>
    </location>
    <ligand>
        <name>Mg(2+)</name>
        <dbReference type="ChEBI" id="CHEBI:18420"/>
    </ligand>
</feature>
<dbReference type="SUPFAM" id="SSF52540">
    <property type="entry name" value="P-loop containing nucleoside triphosphate hydrolases"/>
    <property type="match status" value="1"/>
</dbReference>
<comment type="function">
    <text evidence="15">A helicase/nuclease that prepares dsDNA breaks (DSB) for recombinational DNA repair. Binds to DSBs and unwinds DNA via a highly rapid and processive ATP-dependent bidirectional helicase activity. Unwinds dsDNA until it encounters a Chi (crossover hotspot instigator) sequence from the 3' direction. Cuts ssDNA a few nucleotides 3' to the Chi site. The properties and activities of the enzyme are changed at Chi. The Chi-altered holoenzyme produces a long 3'-ssDNA overhang and facilitates RecA-binding to the ssDNA for homologous DNA recombination and repair. Holoenzyme degrades any linearized DNA that is unable to undergo homologous recombination. In the holoenzyme this subunit contributes ATPase, 3'-5' helicase, exonuclease activity and loads RecA onto ssDNA.</text>
</comment>
<reference evidence="20" key="1">
    <citation type="submission" date="2018-02" db="EMBL/GenBank/DDBJ databases">
        <authorList>
            <person name="Seth-Smith MB H."/>
            <person name="Seth-Smith H."/>
        </authorList>
    </citation>
    <scope>NUCLEOTIDE SEQUENCE [LARGE SCALE GENOMIC DNA]</scope>
</reference>
<keyword evidence="5 15" id="KW-0378">Hydrolase</keyword>
<dbReference type="GO" id="GO:0009338">
    <property type="term" value="C:exodeoxyribonuclease V complex"/>
    <property type="evidence" value="ECO:0007669"/>
    <property type="project" value="TreeGrafter"/>
</dbReference>
<keyword evidence="7 15" id="KW-0269">Exonuclease</keyword>
<comment type="catalytic activity">
    <reaction evidence="13 15">
        <text>Couples ATP hydrolysis with the unwinding of duplex DNA by translocating in the 3'-5' direction.</text>
        <dbReference type="EC" id="5.6.2.4"/>
    </reaction>
</comment>
<comment type="cofactor">
    <cofactor evidence="15">
        <name>Mg(2+)</name>
        <dbReference type="ChEBI" id="CHEBI:18420"/>
    </cofactor>
    <text evidence="15">Binds 1 Mg(2+) ion per subunit.</text>
</comment>
<protein>
    <recommendedName>
        <fullName evidence="15">RecBCD enzyme subunit RecB</fullName>
        <ecNumber evidence="15">3.1.11.5</ecNumber>
        <ecNumber evidence="15">5.6.2.4</ecNumber>
    </recommendedName>
    <alternativeName>
        <fullName evidence="15">DNA 3'-5' helicase subunit RecB</fullName>
    </alternativeName>
    <alternativeName>
        <fullName evidence="15">Exonuclease V subunit RecB</fullName>
        <shortName evidence="15">ExoV subunit RecB</shortName>
    </alternativeName>
    <alternativeName>
        <fullName evidence="15">Helicase/nuclease RecBCD subunit RecB</fullName>
    </alternativeName>
</protein>
<feature type="region of interest" description="DNA-binding and helicase activity, interacts with RecC" evidence="15">
    <location>
        <begin position="1"/>
        <end position="752"/>
    </location>
</feature>
<evidence type="ECO:0000256" key="11">
    <source>
        <dbReference type="ARBA" id="ARBA00023204"/>
    </source>
</evidence>
<organism evidence="19 20">
    <name type="scientific">Mycobacterium basiliense</name>
    <dbReference type="NCBI Taxonomy" id="2094119"/>
    <lineage>
        <taxon>Bacteria</taxon>
        <taxon>Bacillati</taxon>
        <taxon>Actinomycetota</taxon>
        <taxon>Actinomycetes</taxon>
        <taxon>Mycobacteriales</taxon>
        <taxon>Mycobacteriaceae</taxon>
        <taxon>Mycobacterium</taxon>
    </lineage>
</organism>
<dbReference type="EC" id="5.6.2.4" evidence="15"/>
<sequence length="1094" mass="119612">MIAPFNLLGPLPHRGATIVLEASAGTGKTFALAGLVSRYLAETDVTLDEMLLITFNRAASRELRERVRDQIVAALAALAGRSAPANDLIEHLLSGTNNDRASRHARLRKALANFDAATIATTHEFCGSVLKSLGVAGDTDTGLTLQESLDDLLAEIVDDLYLIEFGHAESDPVLTRAQALTLAREVVGDPYAQLRPLEPEPDSAAAIRLRFADQVIGELERRKRRLRILGYDDLLIRLAQALDAPDSPARDRMRKRWPVVLVDEFQDTDPIQWQVLERAFGRHSTLILIGDPKQAIYGFRGGDIHTYLRAARTADARYTLDVNWRSDAALVESLQTILRGAALGHPEIVVHEIEAHHHGHRLTGAPHNAPFRLRVVNRSHVGYGGTANIPIAVLRNHIPADLAADIGSLLSSGATFAGRPVSPGDVAVIVEQHRDARACRDALAAAGIPAIYTGDTDVFASRAAQDWLCLLGAIDAPQHSGLVRAAATTMFFGETAESLAAEGDTLTDRVAATLREWADQARQCGVAAVFEAAQLGGMGRRVLRQRGGERHMTDLAHIGQLLHETAHWQRYSLPALHDWLRRQCAGGNGATEHNRRLDSDAGAVQIMTVFVAKGLQFPIVYLPFLFNRHIRQDDILLYHDDTDTRCLYVGGQRRDPQRKSVEELNRLEEANDNIRLTYVALTRAQAQVVAWWAPTIDEVNGGLSRLLRGRGSGDPRVPDRCSPRITDDEAWSRFVQWSAAGGPAVEESTINRPTAIEKPSRISGLAVRHFHRTVDTTWRRTSYSALVRDGAEAAPGVASEPEIELRDDEVEVAVVAASDAADNLASPLAAMPSGATFGSLIHAVLEGADPQAPDLAAELEEQLHRQLPWWPVDADAGELARALVPMHDTPLGPLAEGITLRRIGTRDRLRELDFEIPLAGGDRRGPTTSASLSDVGELLRSYLPGDDPLVPYADRLTSSGLGGQSLRGYLSGSIDVVLRLPTQRYLVVDYKTNHLGETAADYSFQRLTETMLHSDYPLQALLYTVVLQRFLRWRQPGYDPQRHLGGVLYLFVRGMCGVDTPVLAGQPAGVFSWMPPPELVVAVSDLLEDGRLIA</sequence>
<evidence type="ECO:0000256" key="16">
    <source>
        <dbReference type="PROSITE-ProRule" id="PRU00560"/>
    </source>
</evidence>
<evidence type="ECO:0000256" key="14">
    <source>
        <dbReference type="ARBA" id="ARBA00048988"/>
    </source>
</evidence>
<dbReference type="KEGG" id="mbai:MB901379_00816"/>
<dbReference type="GO" id="GO:0005829">
    <property type="term" value="C:cytosol"/>
    <property type="evidence" value="ECO:0007669"/>
    <property type="project" value="TreeGrafter"/>
</dbReference>
<dbReference type="InterPro" id="IPR011604">
    <property type="entry name" value="PDDEXK-like_dom_sf"/>
</dbReference>
<dbReference type="SUPFAM" id="SSF52980">
    <property type="entry name" value="Restriction endonuclease-like"/>
    <property type="match status" value="1"/>
</dbReference>
<dbReference type="InterPro" id="IPR027417">
    <property type="entry name" value="P-loop_NTPase"/>
</dbReference>
<evidence type="ECO:0000256" key="6">
    <source>
        <dbReference type="ARBA" id="ARBA00022806"/>
    </source>
</evidence>
<dbReference type="Gene3D" id="3.90.320.10">
    <property type="match status" value="1"/>
</dbReference>
<dbReference type="InterPro" id="IPR011335">
    <property type="entry name" value="Restrct_endonuc-II-like"/>
</dbReference>
<comment type="similarity">
    <text evidence="15">Belongs to the helicase family. UvrD subfamily.</text>
</comment>
<feature type="region of interest" description="Nuclease activity, interacts with RecD and RecA" evidence="15">
    <location>
        <begin position="777"/>
        <end position="1094"/>
    </location>
</feature>
<dbReference type="EMBL" id="LR130759">
    <property type="protein sequence ID" value="VDM87280.1"/>
    <property type="molecule type" value="Genomic_DNA"/>
</dbReference>
<dbReference type="GO" id="GO:0000724">
    <property type="term" value="P:double-strand break repair via homologous recombination"/>
    <property type="evidence" value="ECO:0007669"/>
    <property type="project" value="UniProtKB-UniRule"/>
</dbReference>
<keyword evidence="2 15" id="KW-0479">Metal-binding</keyword>
<dbReference type="PROSITE" id="PS51198">
    <property type="entry name" value="UVRD_HELICASE_ATP_BIND"/>
    <property type="match status" value="1"/>
</dbReference>
<proteinExistence type="inferred from homology"/>
<comment type="domain">
    <text evidence="15">The N-terminal DNA-binding domain is a ssDNA-dependent ATPase and has ATP-dependent 3'-5' helicase function. This domain interacts with RecC.</text>
</comment>
<keyword evidence="12 15" id="KW-0413">Isomerase</keyword>
<dbReference type="InterPro" id="IPR014017">
    <property type="entry name" value="DNA_helicase_UvrD-like_C"/>
</dbReference>
<dbReference type="InterPro" id="IPR004586">
    <property type="entry name" value="RecB"/>
</dbReference>
<evidence type="ECO:0000256" key="7">
    <source>
        <dbReference type="ARBA" id="ARBA00022839"/>
    </source>
</evidence>